<dbReference type="PANTHER" id="PTHR43649">
    <property type="entry name" value="ARABINOSE-BINDING PROTEIN-RELATED"/>
    <property type="match status" value="1"/>
</dbReference>
<reference evidence="5 6" key="1">
    <citation type="submission" date="2024-09" db="EMBL/GenBank/DDBJ databases">
        <authorList>
            <person name="Sun Q."/>
            <person name="Mori K."/>
        </authorList>
    </citation>
    <scope>NUCLEOTIDE SEQUENCE [LARGE SCALE GENOMIC DNA]</scope>
    <source>
        <strain evidence="5 6">CCM 7759</strain>
    </source>
</reference>
<gene>
    <name evidence="5" type="ORF">ACFFK0_11340</name>
</gene>
<evidence type="ECO:0000256" key="1">
    <source>
        <dbReference type="ARBA" id="ARBA00008520"/>
    </source>
</evidence>
<name>A0ABV6DKC2_9BACL</name>
<feature type="signal peptide" evidence="4">
    <location>
        <begin position="1"/>
        <end position="19"/>
    </location>
</feature>
<evidence type="ECO:0000313" key="5">
    <source>
        <dbReference type="EMBL" id="MFC0213042.1"/>
    </source>
</evidence>
<comment type="similarity">
    <text evidence="1">Belongs to the bacterial solute-binding protein 1 family.</text>
</comment>
<dbReference type="RefSeq" id="WP_377470296.1">
    <property type="nucleotide sequence ID" value="NZ_JBHLWN010000045.1"/>
</dbReference>
<organism evidence="5 6">
    <name type="scientific">Paenibacillus chartarius</name>
    <dbReference type="NCBI Taxonomy" id="747481"/>
    <lineage>
        <taxon>Bacteria</taxon>
        <taxon>Bacillati</taxon>
        <taxon>Bacillota</taxon>
        <taxon>Bacilli</taxon>
        <taxon>Bacillales</taxon>
        <taxon>Paenibacillaceae</taxon>
        <taxon>Paenibacillus</taxon>
    </lineage>
</organism>
<keyword evidence="6" id="KW-1185">Reference proteome</keyword>
<evidence type="ECO:0000256" key="4">
    <source>
        <dbReference type="SAM" id="SignalP"/>
    </source>
</evidence>
<dbReference type="InterPro" id="IPR006059">
    <property type="entry name" value="SBP"/>
</dbReference>
<dbReference type="Pfam" id="PF01547">
    <property type="entry name" value="SBP_bac_1"/>
    <property type="match status" value="1"/>
</dbReference>
<dbReference type="PROSITE" id="PS51257">
    <property type="entry name" value="PROKAR_LIPOPROTEIN"/>
    <property type="match status" value="1"/>
</dbReference>
<keyword evidence="2" id="KW-0813">Transport</keyword>
<evidence type="ECO:0000256" key="3">
    <source>
        <dbReference type="ARBA" id="ARBA00022729"/>
    </source>
</evidence>
<dbReference type="PROSITE" id="PS01037">
    <property type="entry name" value="SBP_BACTERIAL_1"/>
    <property type="match status" value="1"/>
</dbReference>
<comment type="caution">
    <text evidence="5">The sequence shown here is derived from an EMBL/GenBank/DDBJ whole genome shotgun (WGS) entry which is preliminary data.</text>
</comment>
<dbReference type="Gene3D" id="3.40.190.10">
    <property type="entry name" value="Periplasmic binding protein-like II"/>
    <property type="match status" value="2"/>
</dbReference>
<dbReference type="EMBL" id="JBHLWN010000045">
    <property type="protein sequence ID" value="MFC0213042.1"/>
    <property type="molecule type" value="Genomic_DNA"/>
</dbReference>
<dbReference type="InterPro" id="IPR050490">
    <property type="entry name" value="Bact_solute-bd_prot1"/>
</dbReference>
<dbReference type="SUPFAM" id="SSF53850">
    <property type="entry name" value="Periplasmic binding protein-like II"/>
    <property type="match status" value="1"/>
</dbReference>
<keyword evidence="3 4" id="KW-0732">Signal</keyword>
<dbReference type="InterPro" id="IPR006061">
    <property type="entry name" value="SBP_1_CS"/>
</dbReference>
<protein>
    <submittedName>
        <fullName evidence="5">ABC transporter substrate-binding protein</fullName>
    </submittedName>
</protein>
<evidence type="ECO:0000313" key="6">
    <source>
        <dbReference type="Proteomes" id="UP001589776"/>
    </source>
</evidence>
<sequence length="441" mass="47870">MKRASVTALSAALSLSLLAAGCGNNDNNNTGTNTGTATGGNTGAAAGKEVTIKIFQFKVEIAEALKKMQAEYEASHPGVKLQIETVGGGADYGAALKAKFASGDQPDIFNNGGFQEMNTWMDRLEDLSDQPWVANVLPVAKEPMTKNGKLYGMPMNVEGYGFLYNKDLFAKAGITELPKTLSQLQAAAEKLKAAGITPFSNGYQEWWILGIHNVNVAMARQSDPAKYIEGLYAGTEKIPGNAVFNDWVKLLDTTIKYSSKNPLTTDYNTQVTQFAKGEAAMMQQGNWTQVQISGINKDIKIGVLPMPINEDPAANDKLFVGVPNNWVINKDSKVKAEAKEFLNWMATSDIGKRYMTKEFKFIPAFTNVTADPADVGEIAVAIMDYNKAGKVLGWHWPRLPEGTTQLFGANLQAYIAGKMNAQQLLEALQKSFDQQKAGVAK</sequence>
<evidence type="ECO:0000256" key="2">
    <source>
        <dbReference type="ARBA" id="ARBA00022448"/>
    </source>
</evidence>
<feature type="chain" id="PRO_5045218857" evidence="4">
    <location>
        <begin position="20"/>
        <end position="441"/>
    </location>
</feature>
<dbReference type="Proteomes" id="UP001589776">
    <property type="component" value="Unassembled WGS sequence"/>
</dbReference>
<dbReference type="PANTHER" id="PTHR43649:SF14">
    <property type="entry name" value="BLR3389 PROTEIN"/>
    <property type="match status" value="1"/>
</dbReference>
<proteinExistence type="inferred from homology"/>
<accession>A0ABV6DKC2</accession>